<accession>B6WX09</accession>
<organism evidence="2 3">
    <name type="scientific">Desulfovibrio piger ATCC 29098</name>
    <dbReference type="NCBI Taxonomy" id="411464"/>
    <lineage>
        <taxon>Bacteria</taxon>
        <taxon>Pseudomonadati</taxon>
        <taxon>Thermodesulfobacteriota</taxon>
        <taxon>Desulfovibrionia</taxon>
        <taxon>Desulfovibrionales</taxon>
        <taxon>Desulfovibrionaceae</taxon>
        <taxon>Desulfovibrio</taxon>
    </lineage>
</organism>
<feature type="compositionally biased region" description="Basic and acidic residues" evidence="1">
    <location>
        <begin position="39"/>
        <end position="48"/>
    </location>
</feature>
<evidence type="ECO:0000313" key="3">
    <source>
        <dbReference type="Proteomes" id="UP000003676"/>
    </source>
</evidence>
<comment type="caution">
    <text evidence="2">The sequence shown here is derived from an EMBL/GenBank/DDBJ whole genome shotgun (WGS) entry which is preliminary data.</text>
</comment>
<dbReference type="Proteomes" id="UP000003676">
    <property type="component" value="Unassembled WGS sequence"/>
</dbReference>
<evidence type="ECO:0000256" key="1">
    <source>
        <dbReference type="SAM" id="MobiDB-lite"/>
    </source>
</evidence>
<dbReference type="HOGENOM" id="CLU_1056596_0_0_7"/>
<reference evidence="2 3" key="2">
    <citation type="submission" date="2008-10" db="EMBL/GenBank/DDBJ databases">
        <authorList>
            <person name="Fulton L."/>
            <person name="Clifton S."/>
            <person name="Fulton B."/>
            <person name="Xu J."/>
            <person name="Minx P."/>
            <person name="Pepin K.H."/>
            <person name="Johnson M."/>
            <person name="Bhonagiri V."/>
            <person name="Nash W.E."/>
            <person name="Mardis E.R."/>
            <person name="Wilson R.K."/>
        </authorList>
    </citation>
    <scope>NUCLEOTIDE SEQUENCE [LARGE SCALE GENOMIC DNA]</scope>
    <source>
        <strain evidence="2 3">ATCC 29098</strain>
    </source>
</reference>
<dbReference type="AlphaFoldDB" id="B6WX09"/>
<proteinExistence type="predicted"/>
<evidence type="ECO:0000313" key="2">
    <source>
        <dbReference type="EMBL" id="EEB32454.1"/>
    </source>
</evidence>
<gene>
    <name evidence="2" type="ORF">DESPIG_02634</name>
</gene>
<reference evidence="2 3" key="1">
    <citation type="submission" date="2008-10" db="EMBL/GenBank/DDBJ databases">
        <title>Draft genome sequence of Desulvovibrio piger (ATCC 29098).</title>
        <authorList>
            <person name="Sudarsanam P."/>
            <person name="Ley R."/>
            <person name="Guruge J."/>
            <person name="Turnbaugh P.J."/>
            <person name="Mahowald M."/>
            <person name="Liep D."/>
            <person name="Gordon J."/>
        </authorList>
    </citation>
    <scope>NUCLEOTIDE SEQUENCE [LARGE SCALE GENOMIC DNA]</scope>
    <source>
        <strain evidence="2 3">ATCC 29098</strain>
    </source>
</reference>
<feature type="compositionally biased region" description="Basic residues" evidence="1">
    <location>
        <begin position="1"/>
        <end position="10"/>
    </location>
</feature>
<protein>
    <submittedName>
        <fullName evidence="2">Uncharacterized protein</fullName>
    </submittedName>
</protein>
<feature type="region of interest" description="Disordered" evidence="1">
    <location>
        <begin position="1"/>
        <end position="66"/>
    </location>
</feature>
<name>B6WX09_9BACT</name>
<sequence>MKAKSGKGRAARMGEGSKLTAHRGSGDSPAARSPQLQARRTERDKSFRGDGGAGGRESLFQKGPLPPAKKRGFLALFQQTHDAPEEGATGMGRAPVVFLAGFGQQLFQLRASRGFGIGPGEGGQKILHVRLGSGEQLFPPLFGQMQTGGVGLLPVLAGLDGFGQRPGVYLAHEAAYELELAALAFAVADAGIQAQGLQQVGRQGQPVQFVDGQFGQFSAQILQGSALALLGRAAELFGGFLTVGLHIPLILFFARHLRAPLPG</sequence>
<dbReference type="EMBL" id="ABXU01000076">
    <property type="protein sequence ID" value="EEB32454.1"/>
    <property type="molecule type" value="Genomic_DNA"/>
</dbReference>